<dbReference type="PATRIC" id="fig|1300347.3.peg.2196"/>
<dbReference type="STRING" id="1300347.I601_2202"/>
<sequence>METVSTSSRPPSRSGRERPGTPRDGDFASFFAATWPRVYPVAVAVAGEHAAAEDALQSVFAKVYARWDRVQQADHPEAYVRRMVVNEVVGARRYGFARRERTAEQVPHDDRRASGSPEPGVVRRDEVLAALRTLPPRQRAVVVLRYYEDLSEAEIARTLGCSRGTVKSQASAALASLRRCGLVSLATDDEGDAR</sequence>
<reference evidence="9 10" key="1">
    <citation type="submission" date="2016-03" db="EMBL/GenBank/DDBJ databases">
        <title>Complete genome sequence of a soil Actinobacterium, Nocardioides dokdonensis FR1436.</title>
        <authorList>
            <person name="Kwon S.-K."/>
            <person name="Kim K."/>
            <person name="Kim J.F."/>
        </authorList>
    </citation>
    <scope>NUCLEOTIDE SEQUENCE [LARGE SCALE GENOMIC DNA]</scope>
    <source>
        <strain evidence="9 10">FR1436</strain>
    </source>
</reference>
<feature type="region of interest" description="Disordered" evidence="6">
    <location>
        <begin position="1"/>
        <end position="25"/>
    </location>
</feature>
<comment type="similarity">
    <text evidence="1">Belongs to the sigma-70 factor family. ECF subfamily.</text>
</comment>
<dbReference type="SUPFAM" id="SSF88946">
    <property type="entry name" value="Sigma2 domain of RNA polymerase sigma factors"/>
    <property type="match status" value="1"/>
</dbReference>
<dbReference type="InterPro" id="IPR013249">
    <property type="entry name" value="RNA_pol_sigma70_r4_t2"/>
</dbReference>
<feature type="region of interest" description="Disordered" evidence="6">
    <location>
        <begin position="100"/>
        <end position="119"/>
    </location>
</feature>
<evidence type="ECO:0000256" key="6">
    <source>
        <dbReference type="SAM" id="MobiDB-lite"/>
    </source>
</evidence>
<accession>A0A1A9GJW3</accession>
<dbReference type="CDD" id="cd06171">
    <property type="entry name" value="Sigma70_r4"/>
    <property type="match status" value="1"/>
</dbReference>
<name>A0A1A9GJW3_9ACTN</name>
<feature type="compositionally biased region" description="Low complexity" evidence="6">
    <location>
        <begin position="1"/>
        <end position="13"/>
    </location>
</feature>
<dbReference type="InterPro" id="IPR036388">
    <property type="entry name" value="WH-like_DNA-bd_sf"/>
</dbReference>
<keyword evidence="2" id="KW-0805">Transcription regulation</keyword>
<evidence type="ECO:0000313" key="10">
    <source>
        <dbReference type="Proteomes" id="UP000077868"/>
    </source>
</evidence>
<dbReference type="Gene3D" id="1.10.10.10">
    <property type="entry name" value="Winged helix-like DNA-binding domain superfamily/Winged helix DNA-binding domain"/>
    <property type="match status" value="1"/>
</dbReference>
<dbReference type="Pfam" id="PF08281">
    <property type="entry name" value="Sigma70_r4_2"/>
    <property type="match status" value="1"/>
</dbReference>
<evidence type="ECO:0000313" key="9">
    <source>
        <dbReference type="EMBL" id="ANH38627.1"/>
    </source>
</evidence>
<dbReference type="OrthoDB" id="3678480at2"/>
<dbReference type="AlphaFoldDB" id="A0A1A9GJW3"/>
<dbReference type="InterPro" id="IPR039425">
    <property type="entry name" value="RNA_pol_sigma-70-like"/>
</dbReference>
<feature type="domain" description="RNA polymerase sigma factor 70 region 4 type 2" evidence="8">
    <location>
        <begin position="125"/>
        <end position="177"/>
    </location>
</feature>
<proteinExistence type="inferred from homology"/>
<dbReference type="GO" id="GO:0016987">
    <property type="term" value="F:sigma factor activity"/>
    <property type="evidence" value="ECO:0007669"/>
    <property type="project" value="UniProtKB-KW"/>
</dbReference>
<protein>
    <submittedName>
        <fullName evidence="9">RNA polymerase sigma-E factor</fullName>
    </submittedName>
</protein>
<dbReference type="NCBIfam" id="TIGR02983">
    <property type="entry name" value="SigE-fam_strep"/>
    <property type="match status" value="1"/>
</dbReference>
<keyword evidence="3" id="KW-0731">Sigma factor</keyword>
<evidence type="ECO:0000256" key="1">
    <source>
        <dbReference type="ARBA" id="ARBA00010641"/>
    </source>
</evidence>
<evidence type="ECO:0000259" key="8">
    <source>
        <dbReference type="Pfam" id="PF08281"/>
    </source>
</evidence>
<dbReference type="InterPro" id="IPR014284">
    <property type="entry name" value="RNA_pol_sigma-70_dom"/>
</dbReference>
<dbReference type="GO" id="GO:0003677">
    <property type="term" value="F:DNA binding"/>
    <property type="evidence" value="ECO:0007669"/>
    <property type="project" value="UniProtKB-KW"/>
</dbReference>
<dbReference type="KEGG" id="ndk:I601_2202"/>
<dbReference type="GO" id="GO:0006352">
    <property type="term" value="P:DNA-templated transcription initiation"/>
    <property type="evidence" value="ECO:0007669"/>
    <property type="project" value="InterPro"/>
</dbReference>
<dbReference type="NCBIfam" id="TIGR02937">
    <property type="entry name" value="sigma70-ECF"/>
    <property type="match status" value="1"/>
</dbReference>
<evidence type="ECO:0000256" key="3">
    <source>
        <dbReference type="ARBA" id="ARBA00023082"/>
    </source>
</evidence>
<evidence type="ECO:0000256" key="2">
    <source>
        <dbReference type="ARBA" id="ARBA00023015"/>
    </source>
</evidence>
<dbReference type="InterPro" id="IPR014325">
    <property type="entry name" value="RNA_pol_sigma-E_actinobac"/>
</dbReference>
<organism evidence="9 10">
    <name type="scientific">Nocardioides dokdonensis FR1436</name>
    <dbReference type="NCBI Taxonomy" id="1300347"/>
    <lineage>
        <taxon>Bacteria</taxon>
        <taxon>Bacillati</taxon>
        <taxon>Actinomycetota</taxon>
        <taxon>Actinomycetes</taxon>
        <taxon>Propionibacteriales</taxon>
        <taxon>Nocardioidaceae</taxon>
        <taxon>Nocardioides</taxon>
    </lineage>
</organism>
<dbReference type="Pfam" id="PF04542">
    <property type="entry name" value="Sigma70_r2"/>
    <property type="match status" value="1"/>
</dbReference>
<evidence type="ECO:0000259" key="7">
    <source>
        <dbReference type="Pfam" id="PF04542"/>
    </source>
</evidence>
<keyword evidence="4" id="KW-0238">DNA-binding</keyword>
<feature type="compositionally biased region" description="Basic and acidic residues" evidence="6">
    <location>
        <begin position="100"/>
        <end position="113"/>
    </location>
</feature>
<keyword evidence="10" id="KW-1185">Reference proteome</keyword>
<dbReference type="InterPro" id="IPR013324">
    <property type="entry name" value="RNA_pol_sigma_r3/r4-like"/>
</dbReference>
<keyword evidence="5" id="KW-0804">Transcription</keyword>
<gene>
    <name evidence="9" type="primary">sigE_11</name>
    <name evidence="9" type="ORF">I601_2202</name>
</gene>
<dbReference type="InterPro" id="IPR007627">
    <property type="entry name" value="RNA_pol_sigma70_r2"/>
</dbReference>
<dbReference type="PANTHER" id="PTHR43133:SF50">
    <property type="entry name" value="ECF RNA POLYMERASE SIGMA FACTOR SIGM"/>
    <property type="match status" value="1"/>
</dbReference>
<dbReference type="Gene3D" id="1.10.1740.10">
    <property type="match status" value="1"/>
</dbReference>
<dbReference type="Proteomes" id="UP000077868">
    <property type="component" value="Chromosome"/>
</dbReference>
<evidence type="ECO:0000256" key="4">
    <source>
        <dbReference type="ARBA" id="ARBA00023125"/>
    </source>
</evidence>
<dbReference type="RefSeq" id="WP_068109370.1">
    <property type="nucleotide sequence ID" value="NZ_CP015079.1"/>
</dbReference>
<dbReference type="EMBL" id="CP015079">
    <property type="protein sequence ID" value="ANH38627.1"/>
    <property type="molecule type" value="Genomic_DNA"/>
</dbReference>
<dbReference type="InterPro" id="IPR013325">
    <property type="entry name" value="RNA_pol_sigma_r2"/>
</dbReference>
<evidence type="ECO:0000256" key="5">
    <source>
        <dbReference type="ARBA" id="ARBA00023163"/>
    </source>
</evidence>
<dbReference type="PANTHER" id="PTHR43133">
    <property type="entry name" value="RNA POLYMERASE ECF-TYPE SIGMA FACTO"/>
    <property type="match status" value="1"/>
</dbReference>
<feature type="domain" description="RNA polymerase sigma-70 region 2" evidence="7">
    <location>
        <begin position="36"/>
        <end position="92"/>
    </location>
</feature>
<feature type="compositionally biased region" description="Basic and acidic residues" evidence="6">
    <location>
        <begin position="14"/>
        <end position="25"/>
    </location>
</feature>
<dbReference type="SUPFAM" id="SSF88659">
    <property type="entry name" value="Sigma3 and sigma4 domains of RNA polymerase sigma factors"/>
    <property type="match status" value="1"/>
</dbReference>